<protein>
    <submittedName>
        <fullName evidence="1">Uncharacterized protein</fullName>
    </submittedName>
</protein>
<reference evidence="2" key="1">
    <citation type="journal article" date="2019" name="Int. J. Syst. Evol. Microbiol.">
        <title>The Global Catalogue of Microorganisms (GCM) 10K type strain sequencing project: providing services to taxonomists for standard genome sequencing and annotation.</title>
        <authorList>
            <consortium name="The Broad Institute Genomics Platform"/>
            <consortium name="The Broad Institute Genome Sequencing Center for Infectious Disease"/>
            <person name="Wu L."/>
            <person name="Ma J."/>
        </authorList>
    </citation>
    <scope>NUCLEOTIDE SEQUENCE [LARGE SCALE GENOMIC DNA]</scope>
    <source>
        <strain evidence="2">CGMCC 1.18575</strain>
    </source>
</reference>
<organism evidence="1 2">
    <name type="scientific">Cohnella soli</name>
    <dbReference type="NCBI Taxonomy" id="425005"/>
    <lineage>
        <taxon>Bacteria</taxon>
        <taxon>Bacillati</taxon>
        <taxon>Bacillota</taxon>
        <taxon>Bacilli</taxon>
        <taxon>Bacillales</taxon>
        <taxon>Paenibacillaceae</taxon>
        <taxon>Cohnella</taxon>
    </lineage>
</organism>
<comment type="caution">
    <text evidence="1">The sequence shown here is derived from an EMBL/GenBank/DDBJ whole genome shotgun (WGS) entry which is preliminary data.</text>
</comment>
<dbReference type="RefSeq" id="WP_378131959.1">
    <property type="nucleotide sequence ID" value="NZ_JBHSMI010000019.1"/>
</dbReference>
<dbReference type="Proteomes" id="UP001596113">
    <property type="component" value="Unassembled WGS sequence"/>
</dbReference>
<gene>
    <name evidence="1" type="ORF">ACFPOF_09610</name>
</gene>
<evidence type="ECO:0000313" key="2">
    <source>
        <dbReference type="Proteomes" id="UP001596113"/>
    </source>
</evidence>
<proteinExistence type="predicted"/>
<evidence type="ECO:0000313" key="1">
    <source>
        <dbReference type="EMBL" id="MFC5403000.1"/>
    </source>
</evidence>
<sequence length="109" mass="11915">MESIGNVNELSLQPLFGQPVCVVLEDDTRHTGILTSCGPSSLVLNGERTSRPVARNRKTKIKAQEVTEPYEEIPQPNSYWGTMSLGPVMPVSFEKAVIPLAPIKTVIPL</sequence>
<name>A0ABW0HP42_9BACL</name>
<dbReference type="EMBL" id="JBHSMI010000019">
    <property type="protein sequence ID" value="MFC5403000.1"/>
    <property type="molecule type" value="Genomic_DNA"/>
</dbReference>
<accession>A0ABW0HP42</accession>
<keyword evidence="2" id="KW-1185">Reference proteome</keyword>